<keyword evidence="3" id="KW-1185">Reference proteome</keyword>
<keyword evidence="1" id="KW-1133">Transmembrane helix</keyword>
<proteinExistence type="predicted"/>
<feature type="transmembrane region" description="Helical" evidence="1">
    <location>
        <begin position="28"/>
        <end position="49"/>
    </location>
</feature>
<name>A0AAV5UXM2_9BILA</name>
<accession>A0AAV5UXM2</accession>
<dbReference type="EMBL" id="BTSY01000001">
    <property type="protein sequence ID" value="GMT11493.1"/>
    <property type="molecule type" value="Genomic_DNA"/>
</dbReference>
<reference evidence="2" key="1">
    <citation type="submission" date="2023-10" db="EMBL/GenBank/DDBJ databases">
        <title>Genome assembly of Pristionchus species.</title>
        <authorList>
            <person name="Yoshida K."/>
            <person name="Sommer R.J."/>
        </authorList>
    </citation>
    <scope>NUCLEOTIDE SEQUENCE</scope>
    <source>
        <strain evidence="2">RS5133</strain>
    </source>
</reference>
<feature type="transmembrane region" description="Helical" evidence="1">
    <location>
        <begin position="100"/>
        <end position="121"/>
    </location>
</feature>
<evidence type="ECO:0008006" key="4">
    <source>
        <dbReference type="Google" id="ProtNLM"/>
    </source>
</evidence>
<dbReference type="Proteomes" id="UP001432322">
    <property type="component" value="Unassembled WGS sequence"/>
</dbReference>
<comment type="caution">
    <text evidence="2">The sequence shown here is derived from an EMBL/GenBank/DDBJ whole genome shotgun (WGS) entry which is preliminary data.</text>
</comment>
<keyword evidence="1" id="KW-0812">Transmembrane</keyword>
<keyword evidence="1" id="KW-0472">Membrane</keyword>
<feature type="non-terminal residue" evidence="2">
    <location>
        <position position="1"/>
    </location>
</feature>
<dbReference type="AlphaFoldDB" id="A0AAV5UXM2"/>
<evidence type="ECO:0000256" key="1">
    <source>
        <dbReference type="SAM" id="Phobius"/>
    </source>
</evidence>
<organism evidence="2 3">
    <name type="scientific">Pristionchus fissidentatus</name>
    <dbReference type="NCBI Taxonomy" id="1538716"/>
    <lineage>
        <taxon>Eukaryota</taxon>
        <taxon>Metazoa</taxon>
        <taxon>Ecdysozoa</taxon>
        <taxon>Nematoda</taxon>
        <taxon>Chromadorea</taxon>
        <taxon>Rhabditida</taxon>
        <taxon>Rhabditina</taxon>
        <taxon>Diplogasteromorpha</taxon>
        <taxon>Diplogasteroidea</taxon>
        <taxon>Neodiplogasteridae</taxon>
        <taxon>Pristionchus</taxon>
    </lineage>
</organism>
<sequence length="211" mass="24157">FSEEVGDVTMREEYPGFNLHYPMLNQHLIFMAIYVFSLLIVGHCDISYAETPLNGTWLIFYIPIVILLFLFIPFYRLLLQSLNRPGTVAMSYGYEMLRELVVFSLTLIFLAVAYSMTASVATKTRVEDLATNITNSAGNLTFVLCPFDEETVAPYRSTVPLFLSAYLWIMVDLVLVSLITVVLYQMDKHYFGPKNTQIPYEKHISIHHCGE</sequence>
<protein>
    <recommendedName>
        <fullName evidence="4">G protein-coupled receptor</fullName>
    </recommendedName>
</protein>
<feature type="transmembrane region" description="Helical" evidence="1">
    <location>
        <begin position="55"/>
        <end position="79"/>
    </location>
</feature>
<feature type="transmembrane region" description="Helical" evidence="1">
    <location>
        <begin position="165"/>
        <end position="184"/>
    </location>
</feature>
<evidence type="ECO:0000313" key="3">
    <source>
        <dbReference type="Proteomes" id="UP001432322"/>
    </source>
</evidence>
<gene>
    <name evidence="2" type="ORF">PFISCL1PPCAC_2790</name>
</gene>
<evidence type="ECO:0000313" key="2">
    <source>
        <dbReference type="EMBL" id="GMT11493.1"/>
    </source>
</evidence>